<keyword evidence="3 14" id="KW-0808">Transferase</keyword>
<dbReference type="EMBL" id="FOQE01000001">
    <property type="protein sequence ID" value="SFH51965.1"/>
    <property type="molecule type" value="Genomic_DNA"/>
</dbReference>
<evidence type="ECO:0000256" key="7">
    <source>
        <dbReference type="ARBA" id="ARBA00023136"/>
    </source>
</evidence>
<evidence type="ECO:0000256" key="10">
    <source>
        <dbReference type="ARBA" id="ARBA00023603"/>
    </source>
</evidence>
<evidence type="ECO:0000256" key="1">
    <source>
        <dbReference type="ARBA" id="ARBA00004162"/>
    </source>
</evidence>
<dbReference type="InterPro" id="IPR044021">
    <property type="entry name" value="CrtO"/>
</dbReference>
<dbReference type="Pfam" id="PF18927">
    <property type="entry name" value="CrtO"/>
    <property type="match status" value="1"/>
</dbReference>
<comment type="function">
    <text evidence="12">Catalyzes the acylation of glycosyl-4,4'-diaponeurosporenoate, i.e. the esterification of glucose at the C6'' position with the carboxyl group of the C(15) fatty acid 12-methyltetradecanoic acid, to yield staphyloxanthin. This is the last step in the biosynthesis of this orange pigment, present in most staphylococci strains.</text>
</comment>
<keyword evidence="5" id="KW-0732">Signal</keyword>
<reference evidence="14 15" key="1">
    <citation type="submission" date="2016-10" db="EMBL/GenBank/DDBJ databases">
        <authorList>
            <person name="de Groot N.N."/>
        </authorList>
    </citation>
    <scope>NUCLEOTIDE SEQUENCE [LARGE SCALE GENOMIC DNA]</scope>
    <source>
        <strain evidence="14 15">DSM 27630</strain>
    </source>
</reference>
<evidence type="ECO:0000256" key="13">
    <source>
        <dbReference type="SAM" id="Phobius"/>
    </source>
</evidence>
<dbReference type="GO" id="GO:0005886">
    <property type="term" value="C:plasma membrane"/>
    <property type="evidence" value="ECO:0007669"/>
    <property type="project" value="UniProtKB-SubCell"/>
</dbReference>
<keyword evidence="7 13" id="KW-0472">Membrane</keyword>
<evidence type="ECO:0000256" key="6">
    <source>
        <dbReference type="ARBA" id="ARBA00022989"/>
    </source>
</evidence>
<evidence type="ECO:0000256" key="9">
    <source>
        <dbReference type="ARBA" id="ARBA00023588"/>
    </source>
</evidence>
<evidence type="ECO:0000313" key="15">
    <source>
        <dbReference type="Proteomes" id="UP000198668"/>
    </source>
</evidence>
<dbReference type="AlphaFoldDB" id="A0A1I3APH0"/>
<dbReference type="Proteomes" id="UP000198668">
    <property type="component" value="Unassembled WGS sequence"/>
</dbReference>
<gene>
    <name evidence="14" type="ORF">SAMN04489868_101105</name>
</gene>
<sequence>MPLIQLPSIGIVILDIAAWYFFHLFISWIARLLPDDFFERHAEWFQTKRWEQDGFLWQRLFRVRSWKNKLPDGTQIIKKGFDKRHLLSVDHQGLSKFIIETQRAELTHWLLIPPALLFFIWNPLWAGWMMIVYALLVNVPFILIQRFNRPRLERLRKKASRLQSSKITVIS</sequence>
<evidence type="ECO:0000313" key="14">
    <source>
        <dbReference type="EMBL" id="SFH51965.1"/>
    </source>
</evidence>
<dbReference type="GO" id="GO:0016746">
    <property type="term" value="F:acyltransferase activity"/>
    <property type="evidence" value="ECO:0007669"/>
    <property type="project" value="UniProtKB-KW"/>
</dbReference>
<name>A0A1I3APH0_9LACT</name>
<evidence type="ECO:0000256" key="4">
    <source>
        <dbReference type="ARBA" id="ARBA00022692"/>
    </source>
</evidence>
<feature type="transmembrane region" description="Helical" evidence="13">
    <location>
        <begin position="6"/>
        <end position="30"/>
    </location>
</feature>
<organism evidence="14 15">
    <name type="scientific">Pisciglobus halotolerans</name>
    <dbReference type="NCBI Taxonomy" id="745365"/>
    <lineage>
        <taxon>Bacteria</taxon>
        <taxon>Bacillati</taxon>
        <taxon>Bacillota</taxon>
        <taxon>Bacilli</taxon>
        <taxon>Lactobacillales</taxon>
        <taxon>Carnobacteriaceae</taxon>
    </lineage>
</organism>
<keyword evidence="15" id="KW-1185">Reference proteome</keyword>
<evidence type="ECO:0000256" key="2">
    <source>
        <dbReference type="ARBA" id="ARBA00022475"/>
    </source>
</evidence>
<evidence type="ECO:0000256" key="5">
    <source>
        <dbReference type="ARBA" id="ARBA00022729"/>
    </source>
</evidence>
<protein>
    <recommendedName>
        <fullName evidence="11">Glycosyl-4,4'-diaponeurosporenoate acyltransferase</fullName>
    </recommendedName>
</protein>
<keyword evidence="8 14" id="KW-0012">Acyltransferase</keyword>
<dbReference type="RefSeq" id="WP_047392840.1">
    <property type="nucleotide sequence ID" value="NZ_FOQE01000001.1"/>
</dbReference>
<evidence type="ECO:0000256" key="12">
    <source>
        <dbReference type="ARBA" id="ARBA00025324"/>
    </source>
</evidence>
<evidence type="ECO:0000256" key="11">
    <source>
        <dbReference type="ARBA" id="ARBA00023667"/>
    </source>
</evidence>
<comment type="similarity">
    <text evidence="10">Belongs to the acyltransferase CrtO family.</text>
</comment>
<dbReference type="UniPathway" id="UPA00029">
    <property type="reaction ID" value="UER00560"/>
</dbReference>
<comment type="pathway">
    <text evidence="9">Carotenoid biosynthesis; staphyloxanthin biosynthesis; staphyloxanthin from farnesyl diphosphate: step 5/5.</text>
</comment>
<proteinExistence type="inferred from homology"/>
<keyword evidence="4 13" id="KW-0812">Transmembrane</keyword>
<comment type="subcellular location">
    <subcellularLocation>
        <location evidence="1">Cell membrane</location>
        <topology evidence="1">Single-pass membrane protein</topology>
    </subcellularLocation>
</comment>
<evidence type="ECO:0000256" key="3">
    <source>
        <dbReference type="ARBA" id="ARBA00022679"/>
    </source>
</evidence>
<feature type="transmembrane region" description="Helical" evidence="13">
    <location>
        <begin position="130"/>
        <end position="148"/>
    </location>
</feature>
<dbReference type="OrthoDB" id="3783432at2"/>
<keyword evidence="2" id="KW-1003">Cell membrane</keyword>
<keyword evidence="6 13" id="KW-1133">Transmembrane helix</keyword>
<evidence type="ECO:0000256" key="8">
    <source>
        <dbReference type="ARBA" id="ARBA00023315"/>
    </source>
</evidence>
<accession>A0A1I3APH0</accession>